<dbReference type="EMBL" id="BARU01032135">
    <property type="protein sequence ID" value="GAH67574.1"/>
    <property type="molecule type" value="Genomic_DNA"/>
</dbReference>
<accession>X1IN86</accession>
<evidence type="ECO:0000313" key="1">
    <source>
        <dbReference type="EMBL" id="GAH67574.1"/>
    </source>
</evidence>
<proteinExistence type="predicted"/>
<gene>
    <name evidence="1" type="ORF">S03H2_50710</name>
</gene>
<sequence length="112" mass="12752">MTSIMKRSAKHFVLIKAAREIRKEIEKAGLDNLKVLAKAEKSIVGTYLQGCSPEEKARYRRDLNSVLSMGITLDMLLDEVLRQMPELAPEVKGKDAYRQAEKKELESFLRGE</sequence>
<reference evidence="1" key="1">
    <citation type="journal article" date="2014" name="Front. Microbiol.">
        <title>High frequency of phylogenetically diverse reductive dehalogenase-homologous genes in deep subseafloor sedimentary metagenomes.</title>
        <authorList>
            <person name="Kawai M."/>
            <person name="Futagami T."/>
            <person name="Toyoda A."/>
            <person name="Takaki Y."/>
            <person name="Nishi S."/>
            <person name="Hori S."/>
            <person name="Arai W."/>
            <person name="Tsubouchi T."/>
            <person name="Morono Y."/>
            <person name="Uchiyama I."/>
            <person name="Ito T."/>
            <person name="Fujiyama A."/>
            <person name="Inagaki F."/>
            <person name="Takami H."/>
        </authorList>
    </citation>
    <scope>NUCLEOTIDE SEQUENCE</scope>
    <source>
        <strain evidence="1">Expedition CK06-06</strain>
    </source>
</reference>
<dbReference type="AlphaFoldDB" id="X1IN86"/>
<comment type="caution">
    <text evidence="1">The sequence shown here is derived from an EMBL/GenBank/DDBJ whole genome shotgun (WGS) entry which is preliminary data.</text>
</comment>
<protein>
    <submittedName>
        <fullName evidence="1">Uncharacterized protein</fullName>
    </submittedName>
</protein>
<organism evidence="1">
    <name type="scientific">marine sediment metagenome</name>
    <dbReference type="NCBI Taxonomy" id="412755"/>
    <lineage>
        <taxon>unclassified sequences</taxon>
        <taxon>metagenomes</taxon>
        <taxon>ecological metagenomes</taxon>
    </lineage>
</organism>
<name>X1IN86_9ZZZZ</name>